<dbReference type="EMBL" id="CP002046">
    <property type="protein sequence ID" value="EAP86080.1"/>
    <property type="molecule type" value="Genomic_DNA"/>
</dbReference>
<evidence type="ECO:0000259" key="1">
    <source>
        <dbReference type="PROSITE" id="PS50828"/>
    </source>
</evidence>
<gene>
    <name evidence="2" type="ordered locus">CA2559_08606</name>
</gene>
<feature type="domain" description="Smr" evidence="1">
    <location>
        <begin position="122"/>
        <end position="181"/>
    </location>
</feature>
<dbReference type="GeneID" id="89453473"/>
<organism evidence="2 3">
    <name type="scientific">Croceibacter atlanticus (strain ATCC BAA-628 / JCM 21780 / CIP 108009 / IAM 15332 / KCTC 12090 / HTCC2559)</name>
    <dbReference type="NCBI Taxonomy" id="216432"/>
    <lineage>
        <taxon>Bacteria</taxon>
        <taxon>Pseudomonadati</taxon>
        <taxon>Bacteroidota</taxon>
        <taxon>Flavobacteriia</taxon>
        <taxon>Flavobacteriales</taxon>
        <taxon>Flavobacteriaceae</taxon>
        <taxon>Croceibacter</taxon>
    </lineage>
</organism>
<dbReference type="InterPro" id="IPR036063">
    <property type="entry name" value="Smr_dom_sf"/>
</dbReference>
<dbReference type="eggNOG" id="COG1193">
    <property type="taxonomic scope" value="Bacteria"/>
</dbReference>
<reference evidence="2 3" key="1">
    <citation type="journal article" date="2010" name="J. Bacteriol.">
        <title>The complete genome sequence of Croceibacter atlanticus HTCC2559T.</title>
        <authorList>
            <person name="Oh H.M."/>
            <person name="Kang I."/>
            <person name="Ferriera S."/>
            <person name="Giovannoni S.J."/>
            <person name="Cho J.C."/>
        </authorList>
    </citation>
    <scope>NUCLEOTIDE SEQUENCE [LARGE SCALE GENOMIC DNA]</scope>
    <source>
        <strain evidence="3">ATCC BAA-628 / HTCC2559 / KCTC 12090</strain>
    </source>
</reference>
<dbReference type="Pfam" id="PF01713">
    <property type="entry name" value="Smr"/>
    <property type="match status" value="1"/>
</dbReference>
<dbReference type="OrthoDB" id="1524810at2"/>
<dbReference type="PROSITE" id="PS50828">
    <property type="entry name" value="SMR"/>
    <property type="match status" value="1"/>
</dbReference>
<dbReference type="Gene3D" id="3.30.1370.110">
    <property type="match status" value="1"/>
</dbReference>
<keyword evidence="3" id="KW-1185">Reference proteome</keyword>
<accession>A3UBS9</accession>
<dbReference type="Proteomes" id="UP000002297">
    <property type="component" value="Chromosome"/>
</dbReference>
<dbReference type="InterPro" id="IPR002625">
    <property type="entry name" value="Smr_dom"/>
</dbReference>
<protein>
    <recommendedName>
        <fullName evidence="1">Smr domain-containing protein</fullName>
    </recommendedName>
</protein>
<name>A3UBS9_CROAH</name>
<proteinExistence type="predicted"/>
<dbReference type="STRING" id="216432.CA2559_08606"/>
<evidence type="ECO:0000313" key="2">
    <source>
        <dbReference type="EMBL" id="EAP86080.1"/>
    </source>
</evidence>
<dbReference type="AlphaFoldDB" id="A3UBS9"/>
<dbReference type="HOGENOM" id="CLU_128043_0_0_10"/>
<dbReference type="RefSeq" id="WP_013187466.1">
    <property type="nucleotide sequence ID" value="NC_014230.1"/>
</dbReference>
<evidence type="ECO:0000313" key="3">
    <source>
        <dbReference type="Proteomes" id="UP000002297"/>
    </source>
</evidence>
<dbReference type="KEGG" id="cat:CA2559_08606"/>
<sequence length="184" mass="21418">MSNKFNVGDRIAVIDDNLEGYIKHIENNNITIEDEDGFELHFNENEIVRIGKPQYKIDTKHVDFEQILKEKSSVKRGAKERVKPKQRNAPAMEVDLHIHKLTKSERGLTAYDKLNLQIDTAKRKLDFAIQKRIQKLVFIHGVGEGVLKAELETMLRRYDNLKYYDADYKTYGLGATEVYIYQNS</sequence>